<dbReference type="PANTHER" id="PTHR19331:SF22">
    <property type="entry name" value="DELETED IN MALIGNANT BRAIN TUMORS 1 PROTEIN"/>
    <property type="match status" value="1"/>
</dbReference>
<comment type="caution">
    <text evidence="9">The sequence shown here is derived from an EMBL/GenBank/DDBJ whole genome shotgun (WGS) entry which is preliminary data.</text>
</comment>
<keyword evidence="2" id="KW-0964">Secreted</keyword>
<dbReference type="SUPFAM" id="SSF56487">
    <property type="entry name" value="SRCR-like"/>
    <property type="match status" value="1"/>
</dbReference>
<accession>A0A401U1K7</accession>
<reference evidence="9 10" key="1">
    <citation type="journal article" date="2018" name="Nat. Ecol. Evol.">
        <title>Shark genomes provide insights into elasmobranch evolution and the origin of vertebrates.</title>
        <authorList>
            <person name="Hara Y"/>
            <person name="Yamaguchi K"/>
            <person name="Onimaru K"/>
            <person name="Kadota M"/>
            <person name="Koyanagi M"/>
            <person name="Keeley SD"/>
            <person name="Tatsumi K"/>
            <person name="Tanaka K"/>
            <person name="Motone F"/>
            <person name="Kageyama Y"/>
            <person name="Nozu R"/>
            <person name="Adachi N"/>
            <person name="Nishimura O"/>
            <person name="Nakagawa R"/>
            <person name="Tanegashima C"/>
            <person name="Kiyatake I"/>
            <person name="Matsumoto R"/>
            <person name="Murakumo K"/>
            <person name="Nishida K"/>
            <person name="Terakita A"/>
            <person name="Kuratani S"/>
            <person name="Sato K"/>
            <person name="Hyodo S Kuraku.S."/>
        </authorList>
    </citation>
    <scope>NUCLEOTIDE SEQUENCE [LARGE SCALE GENOMIC DNA]</scope>
</reference>
<dbReference type="InterPro" id="IPR001190">
    <property type="entry name" value="SRCR"/>
</dbReference>
<evidence type="ECO:0000256" key="7">
    <source>
        <dbReference type="PROSITE-ProRule" id="PRU00196"/>
    </source>
</evidence>
<evidence type="ECO:0000256" key="1">
    <source>
        <dbReference type="ARBA" id="ARBA00004613"/>
    </source>
</evidence>
<sequence>TVSLRLENGGSSCAGRLEIHYKGQWGTVYAVLWDLADAAVVCRELECGTAVSAPRGAHFGRGSGPIVTAYVQCSGTERALRECQSASWDHYSCSHDNDAGVVCSG</sequence>
<dbReference type="SMART" id="SM00202">
    <property type="entry name" value="SR"/>
    <property type="match status" value="1"/>
</dbReference>
<dbReference type="STRING" id="137246.A0A401U1K7"/>
<keyword evidence="10" id="KW-1185">Reference proteome</keyword>
<keyword evidence="5 7" id="KW-1015">Disulfide bond</keyword>
<proteinExistence type="predicted"/>
<organism evidence="9 10">
    <name type="scientific">Chiloscyllium punctatum</name>
    <name type="common">Brownbanded bambooshark</name>
    <name type="synonym">Hemiscyllium punctatum</name>
    <dbReference type="NCBI Taxonomy" id="137246"/>
    <lineage>
        <taxon>Eukaryota</taxon>
        <taxon>Metazoa</taxon>
        <taxon>Chordata</taxon>
        <taxon>Craniata</taxon>
        <taxon>Vertebrata</taxon>
        <taxon>Chondrichthyes</taxon>
        <taxon>Elasmobranchii</taxon>
        <taxon>Galeomorphii</taxon>
        <taxon>Galeoidea</taxon>
        <taxon>Orectolobiformes</taxon>
        <taxon>Hemiscylliidae</taxon>
        <taxon>Chiloscyllium</taxon>
    </lineage>
</organism>
<evidence type="ECO:0000313" key="10">
    <source>
        <dbReference type="Proteomes" id="UP000287033"/>
    </source>
</evidence>
<dbReference type="EMBL" id="BEZZ01259096">
    <property type="protein sequence ID" value="GCC48787.1"/>
    <property type="molecule type" value="Genomic_DNA"/>
</dbReference>
<dbReference type="GO" id="GO:0016020">
    <property type="term" value="C:membrane"/>
    <property type="evidence" value="ECO:0007669"/>
    <property type="project" value="InterPro"/>
</dbReference>
<protein>
    <recommendedName>
        <fullName evidence="8">SRCR domain-containing protein</fullName>
    </recommendedName>
</protein>
<dbReference type="PRINTS" id="PR00258">
    <property type="entry name" value="SPERACTRCPTR"/>
</dbReference>
<evidence type="ECO:0000256" key="5">
    <source>
        <dbReference type="ARBA" id="ARBA00023157"/>
    </source>
</evidence>
<keyword evidence="3" id="KW-0732">Signal</keyword>
<evidence type="ECO:0000256" key="6">
    <source>
        <dbReference type="ARBA" id="ARBA00023180"/>
    </source>
</evidence>
<gene>
    <name evidence="9" type="ORF">chiPu_0033287</name>
</gene>
<dbReference type="OMA" id="CPHTEDI"/>
<feature type="disulfide bond" evidence="7">
    <location>
        <begin position="73"/>
        <end position="83"/>
    </location>
</feature>
<comment type="caution">
    <text evidence="7">Lacks conserved residue(s) required for the propagation of feature annotation.</text>
</comment>
<dbReference type="Pfam" id="PF00530">
    <property type="entry name" value="SRCR"/>
    <property type="match status" value="1"/>
</dbReference>
<dbReference type="FunFam" id="3.10.250.10:FF:000002">
    <property type="entry name" value="Scavenger receptor cysteine-rich type 1 protein M130"/>
    <property type="match status" value="1"/>
</dbReference>
<dbReference type="InterPro" id="IPR036772">
    <property type="entry name" value="SRCR-like_dom_sf"/>
</dbReference>
<feature type="non-terminal residue" evidence="9">
    <location>
        <position position="1"/>
    </location>
</feature>
<evidence type="ECO:0000313" key="9">
    <source>
        <dbReference type="EMBL" id="GCC48787.1"/>
    </source>
</evidence>
<dbReference type="AlphaFoldDB" id="A0A401U1K7"/>
<feature type="disulfide bond" evidence="7">
    <location>
        <begin position="42"/>
        <end position="103"/>
    </location>
</feature>
<dbReference type="Proteomes" id="UP000287033">
    <property type="component" value="Unassembled WGS sequence"/>
</dbReference>
<name>A0A401U1K7_CHIPU</name>
<dbReference type="Gene3D" id="3.10.250.10">
    <property type="entry name" value="SRCR-like domain"/>
    <property type="match status" value="1"/>
</dbReference>
<evidence type="ECO:0000256" key="4">
    <source>
        <dbReference type="ARBA" id="ARBA00022737"/>
    </source>
</evidence>
<dbReference type="OrthoDB" id="536948at2759"/>
<evidence type="ECO:0000256" key="2">
    <source>
        <dbReference type="ARBA" id="ARBA00022525"/>
    </source>
</evidence>
<keyword evidence="6" id="KW-0325">Glycoprotein</keyword>
<dbReference type="PANTHER" id="PTHR19331">
    <property type="entry name" value="SCAVENGER RECEPTOR DOMAIN-CONTAINING"/>
    <property type="match status" value="1"/>
</dbReference>
<dbReference type="PROSITE" id="PS50287">
    <property type="entry name" value="SRCR_2"/>
    <property type="match status" value="1"/>
</dbReference>
<keyword evidence="4" id="KW-0677">Repeat</keyword>
<comment type="subcellular location">
    <subcellularLocation>
        <location evidence="1">Secreted</location>
    </subcellularLocation>
</comment>
<feature type="domain" description="SRCR" evidence="8">
    <location>
        <begin position="4"/>
        <end position="104"/>
    </location>
</feature>
<evidence type="ECO:0000259" key="8">
    <source>
        <dbReference type="PROSITE" id="PS50287"/>
    </source>
</evidence>
<evidence type="ECO:0000256" key="3">
    <source>
        <dbReference type="ARBA" id="ARBA00022729"/>
    </source>
</evidence>